<evidence type="ECO:0000313" key="4">
    <source>
        <dbReference type="Proteomes" id="UP000311382"/>
    </source>
</evidence>
<keyword evidence="4" id="KW-1185">Reference proteome</keyword>
<dbReference type="PANTHER" id="PTHR43625:SF7">
    <property type="entry name" value="REDUCTASE (YAKC), PUTATIVE (AFU_ORTHOLOGUE AFUA_8G01560)-RELATED"/>
    <property type="match status" value="1"/>
</dbReference>
<dbReference type="Pfam" id="PF00248">
    <property type="entry name" value="Aldo_ket_red"/>
    <property type="match status" value="1"/>
</dbReference>
<dbReference type="Proteomes" id="UP000311382">
    <property type="component" value="Unassembled WGS sequence"/>
</dbReference>
<dbReference type="STRING" id="5288.A0A5C5FK32"/>
<feature type="domain" description="NADP-dependent oxidoreductase" evidence="2">
    <location>
        <begin position="15"/>
        <end position="312"/>
    </location>
</feature>
<dbReference type="InterPro" id="IPR023210">
    <property type="entry name" value="NADP_OxRdtase_dom"/>
</dbReference>
<evidence type="ECO:0000313" key="3">
    <source>
        <dbReference type="EMBL" id="TNY17098.1"/>
    </source>
</evidence>
<dbReference type="Gene3D" id="3.20.20.100">
    <property type="entry name" value="NADP-dependent oxidoreductase domain"/>
    <property type="match status" value="1"/>
</dbReference>
<dbReference type="InterPro" id="IPR036812">
    <property type="entry name" value="NAD(P)_OxRdtase_dom_sf"/>
</dbReference>
<organism evidence="3 4">
    <name type="scientific">Rhodotorula diobovata</name>
    <dbReference type="NCBI Taxonomy" id="5288"/>
    <lineage>
        <taxon>Eukaryota</taxon>
        <taxon>Fungi</taxon>
        <taxon>Dikarya</taxon>
        <taxon>Basidiomycota</taxon>
        <taxon>Pucciniomycotina</taxon>
        <taxon>Microbotryomycetes</taxon>
        <taxon>Sporidiobolales</taxon>
        <taxon>Sporidiobolaceae</taxon>
        <taxon>Rhodotorula</taxon>
    </lineage>
</organism>
<accession>A0A5C5FK32</accession>
<dbReference type="GO" id="GO:0016491">
    <property type="term" value="F:oxidoreductase activity"/>
    <property type="evidence" value="ECO:0007669"/>
    <property type="project" value="UniProtKB-KW"/>
</dbReference>
<dbReference type="InterPro" id="IPR050791">
    <property type="entry name" value="Aldo-Keto_reductase"/>
</dbReference>
<sequence>MSSPVRINDSLTVPPIGFGAMGFSQSYGVANDDQSKEVLRRAVDLGCTLWNSARIYGKDQHNEKLVGEVLREGEVRSKVVVVTKWGLKGTVNGMEVDGSADFCRQCIDESIENLGSAPDIYLLHRIDKKVPVEESVKAMEEARQAGKCKYIGLSAMSAKTLRRAAAVAKIDFVEMEWSPFETTIESNGVIEACQELGVKILAYSPLGKGFLTGRFRSFDDINKEGDMRGGGAFPRLTKDLFDHNFKLVEAFEKIAAAKGCTPGQLALAWDCQVYPGLIIPIPGTKSTKYLEENWAAKDIKLTDDEMQEIRRVMNENPIKGNQYNEQLQKLLDE</sequence>
<evidence type="ECO:0000259" key="2">
    <source>
        <dbReference type="Pfam" id="PF00248"/>
    </source>
</evidence>
<dbReference type="GO" id="GO:0005737">
    <property type="term" value="C:cytoplasm"/>
    <property type="evidence" value="ECO:0007669"/>
    <property type="project" value="TreeGrafter"/>
</dbReference>
<dbReference type="SUPFAM" id="SSF51430">
    <property type="entry name" value="NAD(P)-linked oxidoreductase"/>
    <property type="match status" value="1"/>
</dbReference>
<dbReference type="EMBL" id="SOZI01000248">
    <property type="protein sequence ID" value="TNY17098.1"/>
    <property type="molecule type" value="Genomic_DNA"/>
</dbReference>
<reference evidence="3 4" key="1">
    <citation type="submission" date="2019-03" db="EMBL/GenBank/DDBJ databases">
        <title>Rhodosporidium diobovatum UCD-FST 08-225 genome sequencing, assembly, and annotation.</title>
        <authorList>
            <person name="Fakankun I.U."/>
            <person name="Fristensky B."/>
            <person name="Levin D.B."/>
        </authorList>
    </citation>
    <scope>NUCLEOTIDE SEQUENCE [LARGE SCALE GENOMIC DNA]</scope>
    <source>
        <strain evidence="3 4">UCD-FST 08-225</strain>
    </source>
</reference>
<dbReference type="PANTHER" id="PTHR43625">
    <property type="entry name" value="AFLATOXIN B1 ALDEHYDE REDUCTASE"/>
    <property type="match status" value="1"/>
</dbReference>
<evidence type="ECO:0000256" key="1">
    <source>
        <dbReference type="ARBA" id="ARBA00023002"/>
    </source>
</evidence>
<proteinExistence type="predicted"/>
<name>A0A5C5FK32_9BASI</name>
<dbReference type="OrthoDB" id="37537at2759"/>
<comment type="caution">
    <text evidence="3">The sequence shown here is derived from an EMBL/GenBank/DDBJ whole genome shotgun (WGS) entry which is preliminary data.</text>
</comment>
<keyword evidence="1" id="KW-0560">Oxidoreductase</keyword>
<protein>
    <submittedName>
        <fullName evidence="3">Aldo/keto reductase</fullName>
    </submittedName>
</protein>
<dbReference type="AlphaFoldDB" id="A0A5C5FK32"/>
<gene>
    <name evidence="3" type="ORF">DMC30DRAFT_406768</name>
</gene>